<evidence type="ECO:0000256" key="2">
    <source>
        <dbReference type="ARBA" id="ARBA00022692"/>
    </source>
</evidence>
<evidence type="ECO:0000256" key="1">
    <source>
        <dbReference type="ARBA" id="ARBA00004127"/>
    </source>
</evidence>
<comment type="function">
    <text evidence="5">Plays a key role in early steps of protein N-linked glycosylation by being involved in the conversion of polyprenol into dolichol. Acts as a polyprenal reductase that mediates the reduction of polyprenal into dolichal in a NADP-dependent mechanism. Dolichols are required for the synthesis of dolichol-linked monosaccharides and the oligosaccharide precursor used for N-glycosylation.</text>
</comment>
<keyword evidence="5" id="KW-0521">NADP</keyword>
<dbReference type="RefSeq" id="XP_030992881.1">
    <property type="nucleotide sequence ID" value="XM_031144940.1"/>
</dbReference>
<organism evidence="7 8">
    <name type="scientific">Thyridium curvatum</name>
    <dbReference type="NCBI Taxonomy" id="1093900"/>
    <lineage>
        <taxon>Eukaryota</taxon>
        <taxon>Fungi</taxon>
        <taxon>Dikarya</taxon>
        <taxon>Ascomycota</taxon>
        <taxon>Pezizomycotina</taxon>
        <taxon>Sordariomycetes</taxon>
        <taxon>Sordariomycetidae</taxon>
        <taxon>Thyridiales</taxon>
        <taxon>Thyridiaceae</taxon>
        <taxon>Thyridium</taxon>
    </lineage>
</organism>
<feature type="transmembrane region" description="Helical" evidence="5">
    <location>
        <begin position="86"/>
        <end position="103"/>
    </location>
</feature>
<dbReference type="PROSITE" id="PS50244">
    <property type="entry name" value="S5A_REDUCTASE"/>
    <property type="match status" value="1"/>
</dbReference>
<keyword evidence="4 5" id="KW-0472">Membrane</keyword>
<keyword evidence="5" id="KW-0560">Oxidoreductase</keyword>
<dbReference type="OrthoDB" id="541710at2759"/>
<feature type="transmembrane region" description="Helical" evidence="5">
    <location>
        <begin position="160"/>
        <end position="179"/>
    </location>
</feature>
<keyword evidence="3 5" id="KW-1133">Transmembrane helix</keyword>
<keyword evidence="8" id="KW-1185">Reference proteome</keyword>
<comment type="caution">
    <text evidence="7">The sequence shown here is derived from an EMBL/GenBank/DDBJ whole genome shotgun (WGS) entry which is preliminary data.</text>
</comment>
<evidence type="ECO:0000313" key="8">
    <source>
        <dbReference type="Proteomes" id="UP000319257"/>
    </source>
</evidence>
<dbReference type="GeneID" id="41968435"/>
<proteinExistence type="inferred from homology"/>
<dbReference type="Proteomes" id="UP000319257">
    <property type="component" value="Unassembled WGS sequence"/>
</dbReference>
<dbReference type="InParanoid" id="A0A507B3J6"/>
<evidence type="ECO:0000256" key="3">
    <source>
        <dbReference type="ARBA" id="ARBA00022989"/>
    </source>
</evidence>
<feature type="transmembrane region" description="Helical" evidence="5">
    <location>
        <begin position="18"/>
        <end position="37"/>
    </location>
</feature>
<comment type="subcellular location">
    <subcellularLocation>
        <location evidence="1">Endomembrane system</location>
        <topology evidence="1">Multi-pass membrane protein</topology>
    </subcellularLocation>
    <subcellularLocation>
        <location evidence="5">Endoplasmic reticulum membrane</location>
    </subcellularLocation>
</comment>
<name>A0A507B3J6_9PEZI</name>
<comment type="caution">
    <text evidence="5">Lacks conserved residue(s) required for the propagation of feature annotation.</text>
</comment>
<protein>
    <recommendedName>
        <fullName evidence="5">Polyprenal reductase</fullName>
        <ecNumber evidence="5">1.3.1.94</ecNumber>
    </recommendedName>
</protein>
<keyword evidence="2 5" id="KW-0812">Transmembrane</keyword>
<keyword evidence="5" id="KW-0256">Endoplasmic reticulum</keyword>
<dbReference type="AlphaFoldDB" id="A0A507B3J6"/>
<dbReference type="GO" id="GO:0006488">
    <property type="term" value="P:dolichol-linked oligosaccharide biosynthetic process"/>
    <property type="evidence" value="ECO:0007669"/>
    <property type="project" value="UniProtKB-UniRule"/>
</dbReference>
<dbReference type="Pfam" id="PF02544">
    <property type="entry name" value="Steroid_dh"/>
    <property type="match status" value="1"/>
</dbReference>
<dbReference type="FunCoup" id="A0A507B3J6">
    <property type="interactions" value="326"/>
</dbReference>
<sequence length="313" mass="34604">MSRDGLIQLLDNIPPPSVCCQGAMLLAAACIFAVAALPREVKHIMMDYGAREERPQTHQKGEAPQEYRLVRQLAAYTAVPHSWFSSYYYTSVAGLAFWAYQFLRHGRLMQLLASRQASAGLPSMAMEQVCVTWGLMALQGTRRLLESWALVKPSKSKMGVLHWLLGIAFYAGMSLSVWIEGSQAIREKQQGLLNGTTAVPVKTMVAVPTFLLASVLQNGCHRYLSSLKKYSLPEKGLFRHIVCPHYTCECVLYAALALGAAPEGRLLNRTLLCALVFAATNLGVTAKRTKDWYAAKFGPDKVAGKWAMIPFVF</sequence>
<feature type="domain" description="3-oxo-5-alpha-steroid 4-dehydrogenase C-terminal" evidence="6">
    <location>
        <begin position="194"/>
        <end position="313"/>
    </location>
</feature>
<evidence type="ECO:0000256" key="4">
    <source>
        <dbReference type="ARBA" id="ARBA00023136"/>
    </source>
</evidence>
<comment type="pathway">
    <text evidence="5">Protein modification; protein glycosylation.</text>
</comment>
<gene>
    <name evidence="7" type="ORF">E0L32_000988</name>
</gene>
<evidence type="ECO:0000256" key="5">
    <source>
        <dbReference type="RuleBase" id="RU367081"/>
    </source>
</evidence>
<comment type="catalytic activity">
    <reaction evidence="5">
        <text>a di-trans,poly-cis-dolichal + NADP(+) = a di-trans,poly-cis-polyprenal + NADPH + H(+)</text>
        <dbReference type="Rhea" id="RHEA:80727"/>
        <dbReference type="Rhea" id="RHEA-COMP:19536"/>
        <dbReference type="Rhea" id="RHEA-COMP:19537"/>
        <dbReference type="ChEBI" id="CHEBI:15378"/>
        <dbReference type="ChEBI" id="CHEBI:57783"/>
        <dbReference type="ChEBI" id="CHEBI:58349"/>
        <dbReference type="ChEBI" id="CHEBI:231623"/>
        <dbReference type="ChEBI" id="CHEBI:231637"/>
        <dbReference type="EC" id="1.3.1.94"/>
    </reaction>
    <physiologicalReaction direction="right-to-left" evidence="5">
        <dbReference type="Rhea" id="RHEA:80729"/>
    </physiologicalReaction>
</comment>
<comment type="similarity">
    <text evidence="5">Belongs to the steroid 5-alpha reductase family. Polyprenal reductase subfamily.</text>
</comment>
<dbReference type="InterPro" id="IPR001104">
    <property type="entry name" value="3-oxo-5_a-steroid_4-DH_C"/>
</dbReference>
<dbReference type="InterPro" id="IPR039698">
    <property type="entry name" value="Dfg10/SRD5A3"/>
</dbReference>
<dbReference type="GO" id="GO:0102389">
    <property type="term" value="F:polyprenol reductase activity"/>
    <property type="evidence" value="ECO:0007669"/>
    <property type="project" value="UniProtKB-UniRule"/>
</dbReference>
<dbReference type="GO" id="GO:0160198">
    <property type="term" value="F:polyprenal reductase activity"/>
    <property type="evidence" value="ECO:0007669"/>
    <property type="project" value="UniProtKB-EC"/>
</dbReference>
<dbReference type="GO" id="GO:0016095">
    <property type="term" value="P:polyprenol catabolic process"/>
    <property type="evidence" value="ECO:0007669"/>
    <property type="project" value="UniProtKB-UniRule"/>
</dbReference>
<dbReference type="GO" id="GO:0005789">
    <property type="term" value="C:endoplasmic reticulum membrane"/>
    <property type="evidence" value="ECO:0007669"/>
    <property type="project" value="UniProtKB-SubCell"/>
</dbReference>
<dbReference type="PANTHER" id="PTHR14624">
    <property type="entry name" value="DFG10 PROTEIN"/>
    <property type="match status" value="1"/>
</dbReference>
<accession>A0A507B3J6</accession>
<dbReference type="STRING" id="1093900.A0A507B3J6"/>
<dbReference type="EMBL" id="SKBQ01000004">
    <property type="protein sequence ID" value="TPX11170.1"/>
    <property type="molecule type" value="Genomic_DNA"/>
</dbReference>
<evidence type="ECO:0000259" key="6">
    <source>
        <dbReference type="Pfam" id="PF02544"/>
    </source>
</evidence>
<dbReference type="EC" id="1.3.1.94" evidence="5"/>
<dbReference type="PROSITE" id="PS51257">
    <property type="entry name" value="PROKAR_LIPOPROTEIN"/>
    <property type="match status" value="1"/>
</dbReference>
<reference evidence="7 8" key="1">
    <citation type="submission" date="2019-06" db="EMBL/GenBank/DDBJ databases">
        <title>Draft genome sequence of the filamentous fungus Phialemoniopsis curvata isolated from diesel fuel.</title>
        <authorList>
            <person name="Varaljay V.A."/>
            <person name="Lyon W.J."/>
            <person name="Crouch A.L."/>
            <person name="Drake C.E."/>
            <person name="Hollomon J.M."/>
            <person name="Nadeau L.J."/>
            <person name="Nunn H.S."/>
            <person name="Stevenson B.S."/>
            <person name="Bojanowski C.L."/>
            <person name="Crookes-Goodson W.J."/>
        </authorList>
    </citation>
    <scope>NUCLEOTIDE SEQUENCE [LARGE SCALE GENOMIC DNA]</scope>
    <source>
        <strain evidence="7 8">D216</strain>
    </source>
</reference>
<dbReference type="UniPathway" id="UPA00378"/>
<dbReference type="PANTHER" id="PTHR14624:SF0">
    <property type="entry name" value="POLYPRENOL REDUCTASE"/>
    <property type="match status" value="1"/>
</dbReference>
<dbReference type="GO" id="GO:0003865">
    <property type="term" value="F:3-oxo-5-alpha-steroid 4-dehydrogenase activity"/>
    <property type="evidence" value="ECO:0007669"/>
    <property type="project" value="TreeGrafter"/>
</dbReference>
<evidence type="ECO:0000313" key="7">
    <source>
        <dbReference type="EMBL" id="TPX11170.1"/>
    </source>
</evidence>